<organism evidence="2 3">
    <name type="scientific">Parvularcula mediterranea</name>
    <dbReference type="NCBI Taxonomy" id="2732508"/>
    <lineage>
        <taxon>Bacteria</taxon>
        <taxon>Pseudomonadati</taxon>
        <taxon>Pseudomonadota</taxon>
        <taxon>Alphaproteobacteria</taxon>
        <taxon>Parvularculales</taxon>
        <taxon>Parvularculaceae</taxon>
        <taxon>Parvularcula</taxon>
    </lineage>
</organism>
<dbReference type="Proteomes" id="UP000536835">
    <property type="component" value="Unassembled WGS sequence"/>
</dbReference>
<keyword evidence="1" id="KW-0732">Signal</keyword>
<evidence type="ECO:0000313" key="2">
    <source>
        <dbReference type="EMBL" id="NNU14822.1"/>
    </source>
</evidence>
<dbReference type="InterPro" id="IPR030972">
    <property type="entry name" value="UrcA_uranyl"/>
</dbReference>
<name>A0A7Y3RIT1_9PROT</name>
<sequence>MTNFKTIAAAIAVATAGLTAGAHAGDFSFSYEKEELLTADGRTALYERLRVAAHHYCRSTAPTQTFAPRKRACEVEIMTSAAESFDSPAFAALVREEQNA</sequence>
<evidence type="ECO:0000256" key="1">
    <source>
        <dbReference type="SAM" id="SignalP"/>
    </source>
</evidence>
<proteinExistence type="predicted"/>
<feature type="signal peptide" evidence="1">
    <location>
        <begin position="1"/>
        <end position="24"/>
    </location>
</feature>
<accession>A0A7Y3RIT1</accession>
<dbReference type="RefSeq" id="WP_173195789.1">
    <property type="nucleotide sequence ID" value="NZ_JABFCX010000002.1"/>
</dbReference>
<comment type="caution">
    <text evidence="2">The sequence shown here is derived from an EMBL/GenBank/DDBJ whole genome shotgun (WGS) entry which is preliminary data.</text>
</comment>
<reference evidence="2 3" key="1">
    <citation type="submission" date="2020-05" db="EMBL/GenBank/DDBJ databases">
        <title>Parvularcula mediterraneae sp. nov., isolated from polypropylene straw from shallow seawater of the seashore of Laganas in Zakynthos island, Greece.</title>
        <authorList>
            <person name="Szabo I."/>
            <person name="Al-Omari J."/>
            <person name="Rado J."/>
            <person name="Szerdahelyi G.S."/>
        </authorList>
    </citation>
    <scope>NUCLEOTIDE SEQUENCE [LARGE SCALE GENOMIC DNA]</scope>
    <source>
        <strain evidence="2 3">ZS-1/3</strain>
    </source>
</reference>
<dbReference type="NCBIfam" id="TIGR04433">
    <property type="entry name" value="UrcA_uranyl"/>
    <property type="match status" value="1"/>
</dbReference>
<protein>
    <submittedName>
        <fullName evidence="2">UrcA family protein</fullName>
    </submittedName>
</protein>
<dbReference type="AlphaFoldDB" id="A0A7Y3RIT1"/>
<feature type="chain" id="PRO_5031012999" evidence="1">
    <location>
        <begin position="25"/>
        <end position="100"/>
    </location>
</feature>
<evidence type="ECO:0000313" key="3">
    <source>
        <dbReference type="Proteomes" id="UP000536835"/>
    </source>
</evidence>
<dbReference type="EMBL" id="JABFCX010000002">
    <property type="protein sequence ID" value="NNU14822.1"/>
    <property type="molecule type" value="Genomic_DNA"/>
</dbReference>
<gene>
    <name evidence="2" type="ORF">HK107_00615</name>
</gene>
<keyword evidence="3" id="KW-1185">Reference proteome</keyword>